<dbReference type="AlphaFoldDB" id="A0A0F7IHJ7"/>
<feature type="transmembrane region" description="Helical" evidence="1">
    <location>
        <begin position="61"/>
        <end position="79"/>
    </location>
</feature>
<dbReference type="EMBL" id="CP011267">
    <property type="protein sequence ID" value="AKG92404.1"/>
    <property type="molecule type" value="Genomic_DNA"/>
</dbReference>
<dbReference type="RefSeq" id="WP_048094322.1">
    <property type="nucleotide sequence ID" value="NZ_CP011267.1"/>
</dbReference>
<dbReference type="HOGENOM" id="CLU_1891330_0_0_2"/>
<keyword evidence="1" id="KW-0812">Transmembrane</keyword>
<feature type="transmembrane region" description="Helical" evidence="1">
    <location>
        <begin position="91"/>
        <end position="112"/>
    </location>
</feature>
<sequence>MEGEEVIYSTKLEYVASSGETKTAEVRVTKDRIVIRRDNDVESLLPQYINAMRYRWDPKTGYLATAIGLFIFSGIFYFIPPDDSFILFEKVIKQLISVGLAIFGVLALIAWWHERRFILTLTSFGYFVKLKSKTEKPIRDLYEAIEKVRIERG</sequence>
<keyword evidence="1" id="KW-0472">Membrane</keyword>
<dbReference type="InParanoid" id="A0A0F7IHJ7"/>
<evidence type="ECO:0000313" key="2">
    <source>
        <dbReference type="EMBL" id="AKG92404.1"/>
    </source>
</evidence>
<gene>
    <name evidence="2" type="ORF">GAH_00240</name>
</gene>
<organism evidence="2 3">
    <name type="scientific">Geoglobus ahangari</name>
    <dbReference type="NCBI Taxonomy" id="113653"/>
    <lineage>
        <taxon>Archaea</taxon>
        <taxon>Methanobacteriati</taxon>
        <taxon>Methanobacteriota</taxon>
        <taxon>Archaeoglobi</taxon>
        <taxon>Archaeoglobales</taxon>
        <taxon>Archaeoglobaceae</taxon>
        <taxon>Geoglobus</taxon>
    </lineage>
</organism>
<evidence type="ECO:0000313" key="3">
    <source>
        <dbReference type="Proteomes" id="UP000034723"/>
    </source>
</evidence>
<reference evidence="2 3" key="1">
    <citation type="submission" date="2015-04" db="EMBL/GenBank/DDBJ databases">
        <title>The complete genome sequence of the hyperthermophilic, obligate iron-reducing archaeon Geoglobus ahangari strain 234T.</title>
        <authorList>
            <person name="Manzella M.P."/>
            <person name="Holmes D.E."/>
            <person name="Rocheleau J.M."/>
            <person name="Chung A."/>
            <person name="Reguera G."/>
            <person name="Kashefi K."/>
        </authorList>
    </citation>
    <scope>NUCLEOTIDE SEQUENCE [LARGE SCALE GENOMIC DNA]</scope>
    <source>
        <strain evidence="2 3">234</strain>
    </source>
</reference>
<keyword evidence="3" id="KW-1185">Reference proteome</keyword>
<dbReference type="KEGG" id="gah:GAH_00240"/>
<keyword evidence="1" id="KW-1133">Transmembrane helix</keyword>
<evidence type="ECO:0000256" key="1">
    <source>
        <dbReference type="SAM" id="Phobius"/>
    </source>
</evidence>
<accession>A0A0F7IHJ7</accession>
<name>A0A0F7IHJ7_9EURY</name>
<dbReference type="GeneID" id="24802827"/>
<proteinExistence type="predicted"/>
<dbReference type="Proteomes" id="UP000034723">
    <property type="component" value="Chromosome"/>
</dbReference>
<dbReference type="STRING" id="113653.GAH_00240"/>
<protein>
    <submittedName>
        <fullName evidence="2">Uncharacterized protein</fullName>
    </submittedName>
</protein>